<feature type="transmembrane region" description="Helical" evidence="6">
    <location>
        <begin position="145"/>
        <end position="166"/>
    </location>
</feature>
<keyword evidence="2" id="KW-1003">Cell membrane</keyword>
<evidence type="ECO:0000256" key="1">
    <source>
        <dbReference type="ARBA" id="ARBA00004651"/>
    </source>
</evidence>
<dbReference type="GO" id="GO:0005886">
    <property type="term" value="C:plasma membrane"/>
    <property type="evidence" value="ECO:0007669"/>
    <property type="project" value="UniProtKB-SubCell"/>
</dbReference>
<dbReference type="CDD" id="cd06580">
    <property type="entry name" value="TM_PBP1_transp_TpRbsC_like"/>
    <property type="match status" value="1"/>
</dbReference>
<name>A0A6J6IDH4_9ZZZZ</name>
<feature type="transmembrane region" description="Helical" evidence="6">
    <location>
        <begin position="65"/>
        <end position="88"/>
    </location>
</feature>
<dbReference type="EMBL" id="CAEZVJ010000010">
    <property type="protein sequence ID" value="CAB4622563.1"/>
    <property type="molecule type" value="Genomic_DNA"/>
</dbReference>
<dbReference type="GO" id="GO:0022857">
    <property type="term" value="F:transmembrane transporter activity"/>
    <property type="evidence" value="ECO:0007669"/>
    <property type="project" value="InterPro"/>
</dbReference>
<evidence type="ECO:0000313" key="7">
    <source>
        <dbReference type="EMBL" id="CAB4622563.1"/>
    </source>
</evidence>
<dbReference type="PANTHER" id="PTHR43370:SF2">
    <property type="entry name" value="ABC TRANSPORTER PERMEASE PROTEIN"/>
    <property type="match status" value="1"/>
</dbReference>
<evidence type="ECO:0000256" key="4">
    <source>
        <dbReference type="ARBA" id="ARBA00022989"/>
    </source>
</evidence>
<dbReference type="InterPro" id="IPR001851">
    <property type="entry name" value="ABC_transp_permease"/>
</dbReference>
<keyword evidence="4 6" id="KW-1133">Transmembrane helix</keyword>
<evidence type="ECO:0000256" key="5">
    <source>
        <dbReference type="ARBA" id="ARBA00023136"/>
    </source>
</evidence>
<dbReference type="PANTHER" id="PTHR43370">
    <property type="entry name" value="SUGAR ABC TRANSPORTER INTEGRAL MEMBRANE PROTEIN-RELATED"/>
    <property type="match status" value="1"/>
</dbReference>
<evidence type="ECO:0000256" key="2">
    <source>
        <dbReference type="ARBA" id="ARBA00022475"/>
    </source>
</evidence>
<evidence type="ECO:0000256" key="3">
    <source>
        <dbReference type="ARBA" id="ARBA00022692"/>
    </source>
</evidence>
<accession>A0A6J6IDH4</accession>
<dbReference type="AlphaFoldDB" id="A0A6J6IDH4"/>
<feature type="transmembrane region" description="Helical" evidence="6">
    <location>
        <begin position="222"/>
        <end position="240"/>
    </location>
</feature>
<feature type="transmembrane region" description="Helical" evidence="6">
    <location>
        <begin position="245"/>
        <end position="267"/>
    </location>
</feature>
<comment type="subcellular location">
    <subcellularLocation>
        <location evidence="1">Cell membrane</location>
        <topology evidence="1">Multi-pass membrane protein</topology>
    </subcellularLocation>
</comment>
<feature type="transmembrane region" description="Helical" evidence="6">
    <location>
        <begin position="198"/>
        <end position="216"/>
    </location>
</feature>
<organism evidence="7">
    <name type="scientific">freshwater metagenome</name>
    <dbReference type="NCBI Taxonomy" id="449393"/>
    <lineage>
        <taxon>unclassified sequences</taxon>
        <taxon>metagenomes</taxon>
        <taxon>ecological metagenomes</taxon>
    </lineage>
</organism>
<gene>
    <name evidence="7" type="ORF">UFOPK1961_00174</name>
    <name evidence="8" type="ORF">UFOPK3364_00485</name>
</gene>
<evidence type="ECO:0000256" key="6">
    <source>
        <dbReference type="SAM" id="Phobius"/>
    </source>
</evidence>
<feature type="transmembrane region" description="Helical" evidence="6">
    <location>
        <begin position="6"/>
        <end position="26"/>
    </location>
</feature>
<feature type="transmembrane region" description="Helical" evidence="6">
    <location>
        <begin position="38"/>
        <end position="59"/>
    </location>
</feature>
<dbReference type="EMBL" id="CAFBLO010000034">
    <property type="protein sequence ID" value="CAB4865580.1"/>
    <property type="molecule type" value="Genomic_DNA"/>
</dbReference>
<protein>
    <submittedName>
        <fullName evidence="7">Unannotated protein</fullName>
    </submittedName>
</protein>
<dbReference type="Pfam" id="PF02653">
    <property type="entry name" value="BPD_transp_2"/>
    <property type="match status" value="1"/>
</dbReference>
<feature type="transmembrane region" description="Helical" evidence="6">
    <location>
        <begin position="95"/>
        <end position="114"/>
    </location>
</feature>
<feature type="transmembrane region" description="Helical" evidence="6">
    <location>
        <begin position="279"/>
        <end position="298"/>
    </location>
</feature>
<sequence>MIDILTTTFIATFIAGVIASAIPLVLGSLGETLGEQSGVLNLGIEGMMLFGAYFGFVTTLETNSYFLGLLAGIAAGFVMSILMVMLNIWLGLNQIVIGLALTMIGGGITSVLYFSTYGQTTPRLGQPDVFPIPVLSDLPVVGSSIFQQPLAFWIALVLAFVVSVVLRNTNFGLRVRAAGQNPNSLDAAGGNVVRTRTYVALLGGAFAGFGGAYLALMSAGTFTPFMTSGIGYIAIVVTMLSRGRILWVIASSFVYGISVSVGTVLQLTSFDLPTDVIKMLPFVAVMITLIVFARSSYVPPALGVPYTRGAR</sequence>
<proteinExistence type="predicted"/>
<evidence type="ECO:0000313" key="8">
    <source>
        <dbReference type="EMBL" id="CAB4865580.1"/>
    </source>
</evidence>
<keyword evidence="5 6" id="KW-0472">Membrane</keyword>
<keyword evidence="3 6" id="KW-0812">Transmembrane</keyword>
<reference evidence="7" key="1">
    <citation type="submission" date="2020-05" db="EMBL/GenBank/DDBJ databases">
        <authorList>
            <person name="Chiriac C."/>
            <person name="Salcher M."/>
            <person name="Ghai R."/>
            <person name="Kavagutti S V."/>
        </authorList>
    </citation>
    <scope>NUCLEOTIDE SEQUENCE</scope>
</reference>